<dbReference type="SUPFAM" id="SSF51735">
    <property type="entry name" value="NAD(P)-binding Rossmann-fold domains"/>
    <property type="match status" value="1"/>
</dbReference>
<accession>A0A2P5WUI1</accession>
<reference evidence="7 8" key="1">
    <citation type="submission" date="2015-01" db="EMBL/GenBank/DDBJ databases">
        <title>Genome of allotetraploid Gossypium barbadense reveals genomic plasticity and fiber elongation in cotton evolution.</title>
        <authorList>
            <person name="Chen X."/>
            <person name="Liu X."/>
            <person name="Zhao B."/>
            <person name="Zheng H."/>
            <person name="Hu Y."/>
            <person name="Lu G."/>
            <person name="Yang C."/>
            <person name="Chen J."/>
            <person name="Shan C."/>
            <person name="Zhang L."/>
            <person name="Zhou Y."/>
            <person name="Wang L."/>
            <person name="Guo W."/>
            <person name="Bai Y."/>
            <person name="Ruan J."/>
            <person name="Shangguan X."/>
            <person name="Mao Y."/>
            <person name="Jiang J."/>
            <person name="Zhu Y."/>
            <person name="Lei J."/>
            <person name="Kang H."/>
            <person name="Chen S."/>
            <person name="He X."/>
            <person name="Wang R."/>
            <person name="Wang Y."/>
            <person name="Chen J."/>
            <person name="Wang L."/>
            <person name="Yu S."/>
            <person name="Wang B."/>
            <person name="Wei J."/>
            <person name="Song S."/>
            <person name="Lu X."/>
            <person name="Gao Z."/>
            <person name="Gu W."/>
            <person name="Deng X."/>
            <person name="Ma D."/>
            <person name="Wang S."/>
            <person name="Liang W."/>
            <person name="Fang L."/>
            <person name="Cai C."/>
            <person name="Zhu X."/>
            <person name="Zhou B."/>
            <person name="Zhang Y."/>
            <person name="Chen Z."/>
            <person name="Xu S."/>
            <person name="Zhu R."/>
            <person name="Wang S."/>
            <person name="Zhang T."/>
            <person name="Zhao G."/>
        </authorList>
    </citation>
    <scope>NUCLEOTIDE SEQUENCE [LARGE SCALE GENOMIC DNA]</scope>
    <source>
        <strain evidence="8">cv. Xinhai21</strain>
        <tissue evidence="7">Leaf</tissue>
    </source>
</reference>
<evidence type="ECO:0000256" key="2">
    <source>
        <dbReference type="ARBA" id="ARBA00022857"/>
    </source>
</evidence>
<evidence type="ECO:0000256" key="4">
    <source>
        <dbReference type="PROSITE-ProRule" id="PRU00708"/>
    </source>
</evidence>
<dbReference type="FunFam" id="1.25.40.10:FF:000878">
    <property type="entry name" value="Pentatricopeptide repeat-containing protein"/>
    <property type="match status" value="1"/>
</dbReference>
<dbReference type="InterPro" id="IPR045312">
    <property type="entry name" value="PCBER-like"/>
</dbReference>
<gene>
    <name evidence="7" type="ORF">GOBAR_AA25912</name>
</gene>
<dbReference type="PANTHER" id="PTHR47926:SF344">
    <property type="entry name" value="OS07G0636900 PROTEIN"/>
    <property type="match status" value="1"/>
</dbReference>
<keyword evidence="3" id="KW-0560">Oxidoreductase</keyword>
<proteinExistence type="predicted"/>
<dbReference type="Pfam" id="PF13041">
    <property type="entry name" value="PPR_2"/>
    <property type="match status" value="1"/>
</dbReference>
<dbReference type="Gene3D" id="3.90.25.10">
    <property type="entry name" value="UDP-galactose 4-epimerase, domain 1"/>
    <property type="match status" value="1"/>
</dbReference>
<dbReference type="Proteomes" id="UP000239757">
    <property type="component" value="Unassembled WGS sequence"/>
</dbReference>
<dbReference type="GO" id="GO:0016491">
    <property type="term" value="F:oxidoreductase activity"/>
    <property type="evidence" value="ECO:0007669"/>
    <property type="project" value="UniProtKB-KW"/>
</dbReference>
<dbReference type="InterPro" id="IPR046960">
    <property type="entry name" value="PPR_At4g14850-like_plant"/>
</dbReference>
<organism evidence="7 8">
    <name type="scientific">Gossypium barbadense</name>
    <name type="common">Sea Island cotton</name>
    <name type="synonym">Hibiscus barbadensis</name>
    <dbReference type="NCBI Taxonomy" id="3634"/>
    <lineage>
        <taxon>Eukaryota</taxon>
        <taxon>Viridiplantae</taxon>
        <taxon>Streptophyta</taxon>
        <taxon>Embryophyta</taxon>
        <taxon>Tracheophyta</taxon>
        <taxon>Spermatophyta</taxon>
        <taxon>Magnoliopsida</taxon>
        <taxon>eudicotyledons</taxon>
        <taxon>Gunneridae</taxon>
        <taxon>Pentapetalae</taxon>
        <taxon>rosids</taxon>
        <taxon>malvids</taxon>
        <taxon>Malvales</taxon>
        <taxon>Malvaceae</taxon>
        <taxon>Malvoideae</taxon>
        <taxon>Gossypium</taxon>
    </lineage>
</organism>
<feature type="repeat" description="PPR" evidence="4">
    <location>
        <begin position="407"/>
        <end position="441"/>
    </location>
</feature>
<dbReference type="EMBL" id="KZ666443">
    <property type="protein sequence ID" value="PPR94755.1"/>
    <property type="molecule type" value="Genomic_DNA"/>
</dbReference>
<dbReference type="AlphaFoldDB" id="A0A2P5WUI1"/>
<keyword evidence="2" id="KW-0521">NADP</keyword>
<dbReference type="Pfam" id="PF20431">
    <property type="entry name" value="E_motif"/>
    <property type="match status" value="1"/>
</dbReference>
<dbReference type="OrthoDB" id="419598at2759"/>
<dbReference type="PANTHER" id="PTHR47926">
    <property type="entry name" value="PENTATRICOPEPTIDE REPEAT-CONTAINING PROTEIN"/>
    <property type="match status" value="1"/>
</dbReference>
<sequence length="697" mass="77419">MTVSVANGRVLIVGATGFIGRFVADASLDAGRPTYVLVRPSSGNQYSKDKVAKALQDRGAILLNGLANDKELMVKLLKEHQIEIVISALGGATILDQLSLVEAIHSAGTVKRFLPSEFGHDVDRADPVEPGLTMYKEKRQVRRLIEKLEIPYTYICCNSIASWPYHNNTHPSEVIPPLDHFEIYGDGSVKAYFVAGTDIGKFTMKTVDDIRTLNKSVHFRPACNFYNMNELAALWERKIRRTLPRVTVTEEDLLSAAAENIIPQSVVASFTHDIFIKGCQINFPIEGPNETEACSLYPNEPFRTLDDCFNDFLAKMKDENMKQSDENTKQSNEIPPPKPVVEAFAITATWHVWVVDCCNLAVSFHGLCVKLGFERSPFVASALVFLYASFGKIFYARVLFDGMPKRDAVMWTAMLDGYAKHEEPTLGLELFREMVDAGVTPDWVVMLSLVLMCGQLGWLKHGKSVHGWCVRRWLGMELNLGNAIVDMYLKCAMLTYAHRVFDMMNQRDVISWSSLILGYGLSGNVTTALELFEDMIAKGIKPNEVTFLGILSACAHGGEAEIATSCFEMMRDYGVTPELKHYASMVDCLARAGLLEQAEDFIKEMPMEPDAAILGAIVAGSRVHNNVEVGERIAKKLISLEPEKAGYYVLLSNIYAAASKFDEAEKVRELMKGKNVSKVAGCSLIESKTWLSSSPKQ</sequence>
<feature type="repeat" description="PPR" evidence="4">
    <location>
        <begin position="508"/>
        <end position="542"/>
    </location>
</feature>
<keyword evidence="5" id="KW-1133">Transmembrane helix</keyword>
<dbReference type="PROSITE" id="PS51375">
    <property type="entry name" value="PPR"/>
    <property type="match status" value="3"/>
</dbReference>
<dbReference type="InterPro" id="IPR008030">
    <property type="entry name" value="NmrA-like"/>
</dbReference>
<evidence type="ECO:0000313" key="8">
    <source>
        <dbReference type="Proteomes" id="UP000239757"/>
    </source>
</evidence>
<evidence type="ECO:0000256" key="3">
    <source>
        <dbReference type="ARBA" id="ARBA00023002"/>
    </source>
</evidence>
<dbReference type="GO" id="GO:0003723">
    <property type="term" value="F:RNA binding"/>
    <property type="evidence" value="ECO:0007669"/>
    <property type="project" value="InterPro"/>
</dbReference>
<keyword evidence="5" id="KW-0472">Membrane</keyword>
<dbReference type="InterPro" id="IPR011990">
    <property type="entry name" value="TPR-like_helical_dom_sf"/>
</dbReference>
<dbReference type="InterPro" id="IPR046848">
    <property type="entry name" value="E_motif"/>
</dbReference>
<feature type="repeat" description="PPR" evidence="4">
    <location>
        <begin position="543"/>
        <end position="577"/>
    </location>
</feature>
<evidence type="ECO:0000256" key="5">
    <source>
        <dbReference type="SAM" id="Phobius"/>
    </source>
</evidence>
<dbReference type="Pfam" id="PF05368">
    <property type="entry name" value="NmrA"/>
    <property type="match status" value="1"/>
</dbReference>
<dbReference type="Gene3D" id="3.40.50.720">
    <property type="entry name" value="NAD(P)-binding Rossmann-like Domain"/>
    <property type="match status" value="1"/>
</dbReference>
<feature type="transmembrane region" description="Helical" evidence="5">
    <location>
        <begin position="378"/>
        <end position="400"/>
    </location>
</feature>
<keyword evidence="1" id="KW-0677">Repeat</keyword>
<evidence type="ECO:0000259" key="6">
    <source>
        <dbReference type="Pfam" id="PF05368"/>
    </source>
</evidence>
<dbReference type="Gene3D" id="1.25.40.10">
    <property type="entry name" value="Tetratricopeptide repeat domain"/>
    <property type="match status" value="2"/>
</dbReference>
<keyword evidence="5" id="KW-0812">Transmembrane</keyword>
<dbReference type="Pfam" id="PF01535">
    <property type="entry name" value="PPR"/>
    <property type="match status" value="2"/>
</dbReference>
<name>A0A2P5WUI1_GOSBA</name>
<feature type="domain" description="NmrA-like" evidence="6">
    <location>
        <begin position="8"/>
        <end position="306"/>
    </location>
</feature>
<dbReference type="InterPro" id="IPR036291">
    <property type="entry name" value="NAD(P)-bd_dom_sf"/>
</dbReference>
<protein>
    <recommendedName>
        <fullName evidence="6">NmrA-like domain-containing protein</fullName>
    </recommendedName>
</protein>
<dbReference type="CDD" id="cd05259">
    <property type="entry name" value="PCBER_SDR_a"/>
    <property type="match status" value="1"/>
</dbReference>
<evidence type="ECO:0000256" key="1">
    <source>
        <dbReference type="ARBA" id="ARBA00022737"/>
    </source>
</evidence>
<dbReference type="NCBIfam" id="TIGR00756">
    <property type="entry name" value="PPR"/>
    <property type="match status" value="3"/>
</dbReference>
<dbReference type="GO" id="GO:0009451">
    <property type="term" value="P:RNA modification"/>
    <property type="evidence" value="ECO:0007669"/>
    <property type="project" value="InterPro"/>
</dbReference>
<evidence type="ECO:0000313" key="7">
    <source>
        <dbReference type="EMBL" id="PPR94755.1"/>
    </source>
</evidence>
<dbReference type="InterPro" id="IPR002885">
    <property type="entry name" value="PPR_rpt"/>
</dbReference>